<name>A0ABZ2A056_STRNV</name>
<gene>
    <name evidence="1" type="ORF">OG442_04490</name>
</gene>
<keyword evidence="2" id="KW-1185">Reference proteome</keyword>
<protein>
    <submittedName>
        <fullName evidence="1">Uncharacterized protein</fullName>
    </submittedName>
</protein>
<evidence type="ECO:0000313" key="1">
    <source>
        <dbReference type="EMBL" id="WUX50858.1"/>
    </source>
</evidence>
<sequence length="43" mass="4483">MAEQGGPPDRVRVVVGDDAHGVDVALQIGGQGRVDLARPVFDL</sequence>
<proteinExistence type="predicted"/>
<evidence type="ECO:0000313" key="2">
    <source>
        <dbReference type="Proteomes" id="UP001432209"/>
    </source>
</evidence>
<dbReference type="RefSeq" id="WP_329074503.1">
    <property type="nucleotide sequence ID" value="NZ_CP109495.1"/>
</dbReference>
<reference evidence="1" key="1">
    <citation type="submission" date="2022-10" db="EMBL/GenBank/DDBJ databases">
        <title>The complete genomes of actinobacterial strains from the NBC collection.</title>
        <authorList>
            <person name="Joergensen T.S."/>
            <person name="Alvarez Arevalo M."/>
            <person name="Sterndorff E.B."/>
            <person name="Faurdal D."/>
            <person name="Vuksanovic O."/>
            <person name="Mourched A.-S."/>
            <person name="Charusanti P."/>
            <person name="Shaw S."/>
            <person name="Blin K."/>
            <person name="Weber T."/>
        </authorList>
    </citation>
    <scope>NUCLEOTIDE SEQUENCE</scope>
    <source>
        <strain evidence="1">NBC_01432</strain>
    </source>
</reference>
<dbReference type="Proteomes" id="UP001432209">
    <property type="component" value="Chromosome"/>
</dbReference>
<dbReference type="EMBL" id="CP109495">
    <property type="protein sequence ID" value="WUX50858.1"/>
    <property type="molecule type" value="Genomic_DNA"/>
</dbReference>
<accession>A0ABZ2A056</accession>
<organism evidence="1 2">
    <name type="scientific">Streptomyces niveus</name>
    <name type="common">Streptomyces spheroides</name>
    <dbReference type="NCBI Taxonomy" id="193462"/>
    <lineage>
        <taxon>Bacteria</taxon>
        <taxon>Bacillati</taxon>
        <taxon>Actinomycetota</taxon>
        <taxon>Actinomycetes</taxon>
        <taxon>Kitasatosporales</taxon>
        <taxon>Streptomycetaceae</taxon>
        <taxon>Streptomyces</taxon>
    </lineage>
</organism>